<evidence type="ECO:0000259" key="4">
    <source>
        <dbReference type="PROSITE" id="PS50966"/>
    </source>
</evidence>
<evidence type="ECO:0000256" key="1">
    <source>
        <dbReference type="PROSITE-ProRule" id="PRU00325"/>
    </source>
</evidence>
<protein>
    <recommendedName>
        <fullName evidence="2">Protein FAR1-RELATED SEQUENCE</fullName>
    </recommendedName>
</protein>
<keyword evidence="2" id="KW-0539">Nucleus</keyword>
<feature type="domain" description="SWIM-type" evidence="4">
    <location>
        <begin position="109"/>
        <end position="145"/>
    </location>
</feature>
<dbReference type="PANTHER" id="PTHR31669:SF217">
    <property type="entry name" value="PROTEIN FAR1-RELATED SEQUENCE"/>
    <property type="match status" value="1"/>
</dbReference>
<keyword evidence="2" id="KW-0479">Metal-binding</keyword>
<organism evidence="5 6">
    <name type="scientific">Oryza sativa subsp. indica</name>
    <name type="common">Rice</name>
    <dbReference type="NCBI Taxonomy" id="39946"/>
    <lineage>
        <taxon>Eukaryota</taxon>
        <taxon>Viridiplantae</taxon>
        <taxon>Streptophyta</taxon>
        <taxon>Embryophyta</taxon>
        <taxon>Tracheophyta</taxon>
        <taxon>Spermatophyta</taxon>
        <taxon>Magnoliopsida</taxon>
        <taxon>Liliopsida</taxon>
        <taxon>Poales</taxon>
        <taxon>Poaceae</taxon>
        <taxon>BOP clade</taxon>
        <taxon>Oryzoideae</taxon>
        <taxon>Oryzeae</taxon>
        <taxon>Oryzinae</taxon>
        <taxon>Oryza</taxon>
        <taxon>Oryza sativa</taxon>
    </lineage>
</organism>
<dbReference type="Gramene" id="BGIOSGA035152-TA">
    <property type="protein sequence ID" value="BGIOSGA035152-PA"/>
    <property type="gene ID" value="BGIOSGA035152"/>
</dbReference>
<feature type="region of interest" description="Disordered" evidence="3">
    <location>
        <begin position="295"/>
        <end position="378"/>
    </location>
</feature>
<dbReference type="GO" id="GO:0008270">
    <property type="term" value="F:zinc ion binding"/>
    <property type="evidence" value="ECO:0007669"/>
    <property type="project" value="UniProtKB-UniRule"/>
</dbReference>
<evidence type="ECO:0000256" key="3">
    <source>
        <dbReference type="SAM" id="MobiDB-lite"/>
    </source>
</evidence>
<reference evidence="5 6" key="1">
    <citation type="journal article" date="2005" name="PLoS Biol.">
        <title>The genomes of Oryza sativa: a history of duplications.</title>
        <authorList>
            <person name="Yu J."/>
            <person name="Wang J."/>
            <person name="Lin W."/>
            <person name="Li S."/>
            <person name="Li H."/>
            <person name="Zhou J."/>
            <person name="Ni P."/>
            <person name="Dong W."/>
            <person name="Hu S."/>
            <person name="Zeng C."/>
            <person name="Zhang J."/>
            <person name="Zhang Y."/>
            <person name="Li R."/>
            <person name="Xu Z."/>
            <person name="Li S."/>
            <person name="Li X."/>
            <person name="Zheng H."/>
            <person name="Cong L."/>
            <person name="Lin L."/>
            <person name="Yin J."/>
            <person name="Geng J."/>
            <person name="Li G."/>
            <person name="Shi J."/>
            <person name="Liu J."/>
            <person name="Lv H."/>
            <person name="Li J."/>
            <person name="Wang J."/>
            <person name="Deng Y."/>
            <person name="Ran L."/>
            <person name="Shi X."/>
            <person name="Wang X."/>
            <person name="Wu Q."/>
            <person name="Li C."/>
            <person name="Ren X."/>
            <person name="Wang J."/>
            <person name="Wang X."/>
            <person name="Li D."/>
            <person name="Liu D."/>
            <person name="Zhang X."/>
            <person name="Ji Z."/>
            <person name="Zhao W."/>
            <person name="Sun Y."/>
            <person name="Zhang Z."/>
            <person name="Bao J."/>
            <person name="Han Y."/>
            <person name="Dong L."/>
            <person name="Ji J."/>
            <person name="Chen P."/>
            <person name="Wu S."/>
            <person name="Liu J."/>
            <person name="Xiao Y."/>
            <person name="Bu D."/>
            <person name="Tan J."/>
            <person name="Yang L."/>
            <person name="Ye C."/>
            <person name="Zhang J."/>
            <person name="Xu J."/>
            <person name="Zhou Y."/>
            <person name="Yu Y."/>
            <person name="Zhang B."/>
            <person name="Zhuang S."/>
            <person name="Wei H."/>
            <person name="Liu B."/>
            <person name="Lei M."/>
            <person name="Yu H."/>
            <person name="Li Y."/>
            <person name="Xu H."/>
            <person name="Wei S."/>
            <person name="He X."/>
            <person name="Fang L."/>
            <person name="Zhang Z."/>
            <person name="Zhang Y."/>
            <person name="Huang X."/>
            <person name="Su Z."/>
            <person name="Tong W."/>
            <person name="Li J."/>
            <person name="Tong Z."/>
            <person name="Li S."/>
            <person name="Ye J."/>
            <person name="Wang L."/>
            <person name="Fang L."/>
            <person name="Lei T."/>
            <person name="Chen C."/>
            <person name="Chen H."/>
            <person name="Xu Z."/>
            <person name="Li H."/>
            <person name="Huang H."/>
            <person name="Zhang F."/>
            <person name="Xu H."/>
            <person name="Li N."/>
            <person name="Zhao C."/>
            <person name="Li S."/>
            <person name="Dong L."/>
            <person name="Huang Y."/>
            <person name="Li L."/>
            <person name="Xi Y."/>
            <person name="Qi Q."/>
            <person name="Li W."/>
            <person name="Zhang B."/>
            <person name="Hu W."/>
            <person name="Zhang Y."/>
            <person name="Tian X."/>
            <person name="Jiao Y."/>
            <person name="Liang X."/>
            <person name="Jin J."/>
            <person name="Gao L."/>
            <person name="Zheng W."/>
            <person name="Hao B."/>
            <person name="Liu S."/>
            <person name="Wang W."/>
            <person name="Yuan L."/>
            <person name="Cao M."/>
            <person name="McDermott J."/>
            <person name="Samudrala R."/>
            <person name="Wang J."/>
            <person name="Wong G.K."/>
            <person name="Yang H."/>
        </authorList>
    </citation>
    <scope>NUCLEOTIDE SEQUENCE [LARGE SCALE GENOMIC DNA]</scope>
    <source>
        <strain evidence="6">cv. 93-11</strain>
    </source>
</reference>
<dbReference type="OMA" id="ECKKWEY"/>
<gene>
    <name evidence="5" type="ORF">OsI_35858</name>
</gene>
<dbReference type="InterPro" id="IPR031052">
    <property type="entry name" value="FHY3/FAR1"/>
</dbReference>
<dbReference type="Proteomes" id="UP000007015">
    <property type="component" value="Chromosome 11"/>
</dbReference>
<dbReference type="InterPro" id="IPR007527">
    <property type="entry name" value="Znf_SWIM"/>
</dbReference>
<evidence type="ECO:0000256" key="2">
    <source>
        <dbReference type="RuleBase" id="RU367018"/>
    </source>
</evidence>
<accession>B8BK51</accession>
<dbReference type="PANTHER" id="PTHR31669">
    <property type="entry name" value="PROTEIN FAR1-RELATED SEQUENCE 10-RELATED"/>
    <property type="match status" value="1"/>
</dbReference>
<dbReference type="EMBL" id="CM000136">
    <property type="protein sequence ID" value="EEC68037.1"/>
    <property type="molecule type" value="Genomic_DNA"/>
</dbReference>
<evidence type="ECO:0000313" key="6">
    <source>
        <dbReference type="Proteomes" id="UP000007015"/>
    </source>
</evidence>
<keyword evidence="2" id="KW-0862">Zinc</keyword>
<keyword evidence="1 2" id="KW-0863">Zinc-finger</keyword>
<feature type="compositionally biased region" description="Acidic residues" evidence="3">
    <location>
        <begin position="361"/>
        <end position="378"/>
    </location>
</feature>
<dbReference type="HOGENOM" id="CLU_008459_11_0_1"/>
<feature type="region of interest" description="Disordered" evidence="3">
    <location>
        <begin position="233"/>
        <end position="254"/>
    </location>
</feature>
<dbReference type="AlphaFoldDB" id="B8BK51"/>
<proteinExistence type="inferred from homology"/>
<dbReference type="STRING" id="39946.B8BK51"/>
<comment type="function">
    <text evidence="2">Putative transcription activator involved in regulating light control of development.</text>
</comment>
<name>B8BK51_ORYSI</name>
<dbReference type="GO" id="GO:0006355">
    <property type="term" value="P:regulation of DNA-templated transcription"/>
    <property type="evidence" value="ECO:0007669"/>
    <property type="project" value="UniProtKB-UniRule"/>
</dbReference>
<feature type="compositionally biased region" description="Basic residues" evidence="3">
    <location>
        <begin position="296"/>
        <end position="313"/>
    </location>
</feature>
<evidence type="ECO:0000313" key="5">
    <source>
        <dbReference type="EMBL" id="EEC68037.1"/>
    </source>
</evidence>
<comment type="subcellular location">
    <subcellularLocation>
        <location evidence="2">Nucleus</location>
    </subcellularLocation>
</comment>
<feature type="compositionally biased region" description="Basic and acidic residues" evidence="3">
    <location>
        <begin position="333"/>
        <end position="345"/>
    </location>
</feature>
<keyword evidence="6" id="KW-1185">Reference proteome</keyword>
<comment type="similarity">
    <text evidence="2">Belongs to the FHY3/FAR1 family.</text>
</comment>
<sequence length="378" mass="43080">MNKLVKHKFVDHQTMLHRFARRMLEVITDRKEKEAAETRAWSGKPVLAVWWPFVIQMSRLYTRAAFRLFEDALQDSTDFRITQDDNFCNGWLVSHTKLSEKHNWCQKQFKLIADVDAGVFTCECKKWEYTGMFCTHLLWAFVHVQLEKIPAAYILKRYTMKAKSDVPFVRRDRETTGPDGVQKSYRTNMMMIEAFGVARAACKSKEIPRDSIATVDTNTQNGVAGRVENAEISREPPPMSRTKGRTRDPDEEVQLGAKGKKMCTRECGWCHLRDGHYANTCPMNPTNFNKVMKAANRGKGKRGRPRGSGRGRGRGTNAGCKVSTAVPRTTRRSTREGPSLRRCLDNEWAEDAAESARYTDDDQTNADDDIGSYESDSA</sequence>
<dbReference type="PROSITE" id="PS50966">
    <property type="entry name" value="ZF_SWIM"/>
    <property type="match status" value="1"/>
</dbReference>
<dbReference type="GO" id="GO:0005634">
    <property type="term" value="C:nucleus"/>
    <property type="evidence" value="ECO:0007669"/>
    <property type="project" value="UniProtKB-SubCell"/>
</dbReference>